<reference evidence="2 3" key="1">
    <citation type="journal article" date="2014" name="Mol. Plant">
        <title>Chromosome Scale Genome Assembly and Transcriptome Profiling of Nannochloropsis gaditana in Nitrogen Depletion.</title>
        <authorList>
            <person name="Corteggiani Carpinelli E."/>
            <person name="Telatin A."/>
            <person name="Vitulo N."/>
            <person name="Forcato C."/>
            <person name="D'Angelo M."/>
            <person name="Schiavon R."/>
            <person name="Vezzi A."/>
            <person name="Giacometti G.M."/>
            <person name="Morosinotto T."/>
            <person name="Valle G."/>
        </authorList>
    </citation>
    <scope>NUCLEOTIDE SEQUENCE [LARGE SCALE GENOMIC DNA]</scope>
    <source>
        <strain evidence="2 3">B-31</strain>
    </source>
</reference>
<dbReference type="EMBL" id="AZIL01003770">
    <property type="protein sequence ID" value="EWM19912.1"/>
    <property type="molecule type" value="Genomic_DNA"/>
</dbReference>
<accession>W7SZJ3</accession>
<gene>
    <name evidence="2" type="ORF">Naga_103173g1</name>
</gene>
<evidence type="ECO:0000313" key="2">
    <source>
        <dbReference type="EMBL" id="EWM19912.1"/>
    </source>
</evidence>
<dbReference type="AlphaFoldDB" id="W7SZJ3"/>
<feature type="non-terminal residue" evidence="2">
    <location>
        <position position="118"/>
    </location>
</feature>
<sequence length="118" mass="13036">MTECALAWRLNTSVSPSFSPSCPPSLLPSFLPSFPPFLPPALLPFLQGRERLVGCQRLLPYSCLKPQTPPRPPSLPQSLPRHLLRALHHHHQREGIHPEIIGENGGRHPGGPRVRAGQ</sequence>
<name>W7SZJ3_9STRA</name>
<proteinExistence type="predicted"/>
<evidence type="ECO:0000256" key="1">
    <source>
        <dbReference type="SAM" id="MobiDB-lite"/>
    </source>
</evidence>
<dbReference type="Proteomes" id="UP000019335">
    <property type="component" value="Unassembled WGS sequence"/>
</dbReference>
<protein>
    <submittedName>
        <fullName evidence="2">Uncharacterized protein</fullName>
    </submittedName>
</protein>
<organism evidence="2 3">
    <name type="scientific">Nannochloropsis gaditana</name>
    <dbReference type="NCBI Taxonomy" id="72520"/>
    <lineage>
        <taxon>Eukaryota</taxon>
        <taxon>Sar</taxon>
        <taxon>Stramenopiles</taxon>
        <taxon>Ochrophyta</taxon>
        <taxon>Eustigmatophyceae</taxon>
        <taxon>Eustigmatales</taxon>
        <taxon>Monodopsidaceae</taxon>
        <taxon>Nannochloropsis</taxon>
    </lineage>
</organism>
<evidence type="ECO:0000313" key="3">
    <source>
        <dbReference type="Proteomes" id="UP000019335"/>
    </source>
</evidence>
<feature type="region of interest" description="Disordered" evidence="1">
    <location>
        <begin position="96"/>
        <end position="118"/>
    </location>
</feature>
<keyword evidence="3" id="KW-1185">Reference proteome</keyword>
<comment type="caution">
    <text evidence="2">The sequence shown here is derived from an EMBL/GenBank/DDBJ whole genome shotgun (WGS) entry which is preliminary data.</text>
</comment>